<name>A0A7W7BQP1_9MICO</name>
<sequence length="98" mass="10795">MSYRDTARAFVDAQSAYAFPDRLRAAARALPMSEWAEARRDQMTPQTVAANHAAHVSDAAHALREIIRAYDADAPNYREDELRDAAHALLAAIGEGEL</sequence>
<dbReference type="RefSeq" id="WP_184217191.1">
    <property type="nucleotide sequence ID" value="NZ_JACHMD010000001.1"/>
</dbReference>
<evidence type="ECO:0000313" key="1">
    <source>
        <dbReference type="EMBL" id="MBB4667052.1"/>
    </source>
</evidence>
<evidence type="ECO:0000313" key="2">
    <source>
        <dbReference type="Proteomes" id="UP000573729"/>
    </source>
</evidence>
<gene>
    <name evidence="1" type="ORF">BKA24_001761</name>
</gene>
<accession>A0A7W7BQP1</accession>
<protein>
    <submittedName>
        <fullName evidence="1">Uncharacterized protein</fullName>
    </submittedName>
</protein>
<dbReference type="Proteomes" id="UP000573729">
    <property type="component" value="Unassembled WGS sequence"/>
</dbReference>
<organism evidence="1 2">
    <name type="scientific">Microbacterium marinum</name>
    <dbReference type="NCBI Taxonomy" id="421115"/>
    <lineage>
        <taxon>Bacteria</taxon>
        <taxon>Bacillati</taxon>
        <taxon>Actinomycetota</taxon>
        <taxon>Actinomycetes</taxon>
        <taxon>Micrococcales</taxon>
        <taxon>Microbacteriaceae</taxon>
        <taxon>Microbacterium</taxon>
    </lineage>
</organism>
<dbReference type="EMBL" id="JACHMD010000001">
    <property type="protein sequence ID" value="MBB4667052.1"/>
    <property type="molecule type" value="Genomic_DNA"/>
</dbReference>
<keyword evidence="2" id="KW-1185">Reference proteome</keyword>
<proteinExistence type="predicted"/>
<comment type="caution">
    <text evidence="1">The sequence shown here is derived from an EMBL/GenBank/DDBJ whole genome shotgun (WGS) entry which is preliminary data.</text>
</comment>
<reference evidence="1 2" key="1">
    <citation type="submission" date="2020-08" db="EMBL/GenBank/DDBJ databases">
        <title>Sequencing the genomes of 1000 actinobacteria strains.</title>
        <authorList>
            <person name="Klenk H.-P."/>
        </authorList>
    </citation>
    <scope>NUCLEOTIDE SEQUENCE [LARGE SCALE GENOMIC DNA]</scope>
    <source>
        <strain evidence="1 2">DSM 24947</strain>
    </source>
</reference>
<dbReference type="AlphaFoldDB" id="A0A7W7BQP1"/>